<gene>
    <name evidence="1" type="ORF">HMPREF0653_00840</name>
</gene>
<evidence type="ECO:0000313" key="2">
    <source>
        <dbReference type="Proteomes" id="UP000016660"/>
    </source>
</evidence>
<comment type="caution">
    <text evidence="1">The sequence shown here is derived from an EMBL/GenBank/DDBJ whole genome shotgun (WGS) entry which is preliminary data.</text>
</comment>
<dbReference type="EMBL" id="AWUY01000066">
    <property type="protein sequence ID" value="ERJ78618.1"/>
    <property type="molecule type" value="Genomic_DNA"/>
</dbReference>
<sequence length="106" mass="12517">MHRKHPILAEILEIFSRFLQEEVTTQLFSKTFRTERFFFHNITSSVPSLLCLSFQSAYIILNNIPPPLSSNEYHLYINKAPQKVLYRTFGVQFSLFIMRIEGLVVY</sequence>
<dbReference type="Proteomes" id="UP000016660">
    <property type="component" value="Unassembled WGS sequence"/>
</dbReference>
<reference evidence="1 2" key="1">
    <citation type="submission" date="2013-06" db="EMBL/GenBank/DDBJ databases">
        <authorList>
            <person name="Weinstock G."/>
            <person name="Sodergren E."/>
            <person name="Lobos E.A."/>
            <person name="Fulton L."/>
            <person name="Fulton R."/>
            <person name="Courtney L."/>
            <person name="Fronick C."/>
            <person name="O'Laughlin M."/>
            <person name="Godfrey J."/>
            <person name="Wilson R.M."/>
            <person name="Miner T."/>
            <person name="Farmer C."/>
            <person name="Delehaunty K."/>
            <person name="Cordes M."/>
            <person name="Minx P."/>
            <person name="Tomlinson C."/>
            <person name="Chen J."/>
            <person name="Wollam A."/>
            <person name="Pepin K.H."/>
            <person name="Bhonagiri V."/>
            <person name="Zhang X."/>
            <person name="Warren W."/>
            <person name="Mitreva M."/>
            <person name="Mardis E.R."/>
            <person name="Wilson R.K."/>
        </authorList>
    </citation>
    <scope>NUCLEOTIDE SEQUENCE [LARGE SCALE GENOMIC DNA]</scope>
    <source>
        <strain evidence="1 2">ATCC 29426</strain>
    </source>
</reference>
<organism evidence="1 2">
    <name type="scientific">Prevotella disiens JCM 6334 = ATCC 29426</name>
    <dbReference type="NCBI Taxonomy" id="1235811"/>
    <lineage>
        <taxon>Bacteria</taxon>
        <taxon>Pseudomonadati</taxon>
        <taxon>Bacteroidota</taxon>
        <taxon>Bacteroidia</taxon>
        <taxon>Bacteroidales</taxon>
        <taxon>Prevotellaceae</taxon>
        <taxon>Prevotella</taxon>
    </lineage>
</organism>
<accession>A0ABN0NTA6</accession>
<keyword evidence="2" id="KW-1185">Reference proteome</keyword>
<name>A0ABN0NTA6_9BACT</name>
<protein>
    <submittedName>
        <fullName evidence="1">Monovalent cation/H+ antiporter subunit C domain protein</fullName>
    </submittedName>
</protein>
<evidence type="ECO:0000313" key="1">
    <source>
        <dbReference type="EMBL" id="ERJ78618.1"/>
    </source>
</evidence>
<proteinExistence type="predicted"/>